<dbReference type="InterPro" id="IPR056988">
    <property type="entry name" value="Zn_ribbon_pln"/>
</dbReference>
<proteinExistence type="predicted"/>
<reference evidence="3" key="1">
    <citation type="submission" date="2021-08" db="EMBL/GenBank/DDBJ databases">
        <title>WGS assembly of Ceratopteris richardii.</title>
        <authorList>
            <person name="Marchant D.B."/>
            <person name="Chen G."/>
            <person name="Jenkins J."/>
            <person name="Shu S."/>
            <person name="Leebens-Mack J."/>
            <person name="Grimwood J."/>
            <person name="Schmutz J."/>
            <person name="Soltis P."/>
            <person name="Soltis D."/>
            <person name="Chen Z.-H."/>
        </authorList>
    </citation>
    <scope>NUCLEOTIDE SEQUENCE</scope>
    <source>
        <strain evidence="3">Whitten #5841</strain>
        <tissue evidence="3">Leaf</tissue>
    </source>
</reference>
<dbReference type="Pfam" id="PF23551">
    <property type="entry name" value="Zn_ribbon_20"/>
    <property type="match status" value="1"/>
</dbReference>
<dbReference type="Proteomes" id="UP000825935">
    <property type="component" value="Chromosome 28"/>
</dbReference>
<gene>
    <name evidence="3" type="ORF">KP509_28G064200</name>
</gene>
<dbReference type="Pfam" id="PF00226">
    <property type="entry name" value="DnaJ"/>
    <property type="match status" value="1"/>
</dbReference>
<evidence type="ECO:0000256" key="1">
    <source>
        <dbReference type="SAM" id="MobiDB-lite"/>
    </source>
</evidence>
<evidence type="ECO:0000313" key="3">
    <source>
        <dbReference type="EMBL" id="KAH7294287.1"/>
    </source>
</evidence>
<dbReference type="InterPro" id="IPR001623">
    <property type="entry name" value="DnaJ_domain"/>
</dbReference>
<dbReference type="OMA" id="CYMQYEY"/>
<protein>
    <recommendedName>
        <fullName evidence="2">J domain-containing protein</fullName>
    </recommendedName>
</protein>
<comment type="caution">
    <text evidence="3">The sequence shown here is derived from an EMBL/GenBank/DDBJ whole genome shotgun (WGS) entry which is preliminary data.</text>
</comment>
<dbReference type="PANTHER" id="PTHR44137:SF32">
    <property type="entry name" value="DNAJ HEAT SHOCK AMINO-TERMINAL DOMAIN PROTEIN"/>
    <property type="match status" value="1"/>
</dbReference>
<dbReference type="SUPFAM" id="SSF46565">
    <property type="entry name" value="Chaperone J-domain"/>
    <property type="match status" value="1"/>
</dbReference>
<dbReference type="OrthoDB" id="10250354at2759"/>
<accession>A0A8T2REX0</accession>
<dbReference type="EMBL" id="CM035433">
    <property type="protein sequence ID" value="KAH7294287.1"/>
    <property type="molecule type" value="Genomic_DNA"/>
</dbReference>
<dbReference type="PROSITE" id="PS50076">
    <property type="entry name" value="DNAJ_2"/>
    <property type="match status" value="1"/>
</dbReference>
<feature type="region of interest" description="Disordered" evidence="1">
    <location>
        <begin position="157"/>
        <end position="195"/>
    </location>
</feature>
<dbReference type="CDD" id="cd06257">
    <property type="entry name" value="DnaJ"/>
    <property type="match status" value="1"/>
</dbReference>
<keyword evidence="4" id="KW-1185">Reference proteome</keyword>
<feature type="domain" description="J" evidence="2">
    <location>
        <begin position="93"/>
        <end position="157"/>
    </location>
</feature>
<dbReference type="PANTHER" id="PTHR44137">
    <property type="entry name" value="BNAC03G44070D PROTEIN"/>
    <property type="match status" value="1"/>
</dbReference>
<evidence type="ECO:0000313" key="4">
    <source>
        <dbReference type="Proteomes" id="UP000825935"/>
    </source>
</evidence>
<name>A0A8T2REX0_CERRI</name>
<organism evidence="3 4">
    <name type="scientific">Ceratopteris richardii</name>
    <name type="common">Triangle waterfern</name>
    <dbReference type="NCBI Taxonomy" id="49495"/>
    <lineage>
        <taxon>Eukaryota</taxon>
        <taxon>Viridiplantae</taxon>
        <taxon>Streptophyta</taxon>
        <taxon>Embryophyta</taxon>
        <taxon>Tracheophyta</taxon>
        <taxon>Polypodiopsida</taxon>
        <taxon>Polypodiidae</taxon>
        <taxon>Polypodiales</taxon>
        <taxon>Pteridineae</taxon>
        <taxon>Pteridaceae</taxon>
        <taxon>Parkerioideae</taxon>
        <taxon>Ceratopteris</taxon>
    </lineage>
</organism>
<sequence>MNDVHLIACIFDHGRKEFWTVLVLWSMDCNKDEASRSKDIAEKRFMQGDYIGARKFARKAWQLFPGLEGLGHFIPVVEVHATAHEKSQCGEKDWYGILQCDPSADETCLRKQYRKLALTLHPDKNKATGAEAAFQYISEAWNILSDKAKKAEYDIKRAPPAASPAPNRKSAPVRQNKGTEKPPQQRKKSKSSSTEACNAQTFVHHESSLPKTFWTACPDCKLQYEYSTAYKNKRLCCPFCLKPFIAKELALVLSGQIIWPPTGERGADTFTARR</sequence>
<dbReference type="AlphaFoldDB" id="A0A8T2REX0"/>
<dbReference type="PROSITE" id="PS00636">
    <property type="entry name" value="DNAJ_1"/>
    <property type="match status" value="1"/>
</dbReference>
<evidence type="ECO:0000259" key="2">
    <source>
        <dbReference type="PROSITE" id="PS50076"/>
    </source>
</evidence>
<dbReference type="InterPro" id="IPR018253">
    <property type="entry name" value="DnaJ_domain_CS"/>
</dbReference>
<dbReference type="Gene3D" id="1.10.287.110">
    <property type="entry name" value="DnaJ domain"/>
    <property type="match status" value="1"/>
</dbReference>
<dbReference type="InterPro" id="IPR036869">
    <property type="entry name" value="J_dom_sf"/>
</dbReference>
<feature type="compositionally biased region" description="Low complexity" evidence="1">
    <location>
        <begin position="158"/>
        <end position="172"/>
    </location>
</feature>
<dbReference type="PRINTS" id="PR00625">
    <property type="entry name" value="JDOMAIN"/>
</dbReference>
<dbReference type="SMART" id="SM00271">
    <property type="entry name" value="DnaJ"/>
    <property type="match status" value="1"/>
</dbReference>